<dbReference type="PANTHER" id="PTHR36766">
    <property type="entry name" value="PLANT BROAD-SPECTRUM MILDEW RESISTANCE PROTEIN RPW8"/>
    <property type="match status" value="1"/>
</dbReference>
<accession>A0A8T1P4D6</accession>
<dbReference type="Proteomes" id="UP000811609">
    <property type="component" value="Chromosome 10"/>
</dbReference>
<sequence>MHDLVHDLVLSIIHEEWSEIDADNKEIAPTVRHLSVSDNGQQVSKSLNKLTSVRTIIYRTKPHMDRCLTNLRMLVFLKCESLTSLPPIIKHLTALESLYIAYCKEIDLTEGGEGDAQDLDLRLQILGIKWLPKLEVLPERLLGSANTLKHLDIEACENLKALPEWLSTLKSLQTLEIIDCKELSSLPEGIHHIKALRKLKIEDCPQLVTRSEDWSNIPGLEVLVSENAKDDEED</sequence>
<evidence type="ECO:0000313" key="3">
    <source>
        <dbReference type="EMBL" id="KAG6639396.1"/>
    </source>
</evidence>
<dbReference type="EMBL" id="CM031818">
    <property type="protein sequence ID" value="KAG6639396.1"/>
    <property type="molecule type" value="Genomic_DNA"/>
</dbReference>
<comment type="caution">
    <text evidence="3">The sequence shown here is derived from an EMBL/GenBank/DDBJ whole genome shotgun (WGS) entry which is preliminary data.</text>
</comment>
<keyword evidence="1" id="KW-0611">Plant defense</keyword>
<evidence type="ECO:0000256" key="1">
    <source>
        <dbReference type="ARBA" id="ARBA00022821"/>
    </source>
</evidence>
<organism evidence="3 4">
    <name type="scientific">Carya illinoinensis</name>
    <name type="common">Pecan</name>
    <dbReference type="NCBI Taxonomy" id="32201"/>
    <lineage>
        <taxon>Eukaryota</taxon>
        <taxon>Viridiplantae</taxon>
        <taxon>Streptophyta</taxon>
        <taxon>Embryophyta</taxon>
        <taxon>Tracheophyta</taxon>
        <taxon>Spermatophyta</taxon>
        <taxon>Magnoliopsida</taxon>
        <taxon>eudicotyledons</taxon>
        <taxon>Gunneridae</taxon>
        <taxon>Pentapetalae</taxon>
        <taxon>rosids</taxon>
        <taxon>fabids</taxon>
        <taxon>Fagales</taxon>
        <taxon>Juglandaceae</taxon>
        <taxon>Carya</taxon>
    </lineage>
</organism>
<feature type="domain" description="Disease resistance protein At4g27190-like leucine-rich repeats" evidence="2">
    <location>
        <begin position="52"/>
        <end position="181"/>
    </location>
</feature>
<keyword evidence="4" id="KW-1185">Reference proteome</keyword>
<evidence type="ECO:0000313" key="4">
    <source>
        <dbReference type="Proteomes" id="UP000811609"/>
    </source>
</evidence>
<name>A0A8T1P4D6_CARIL</name>
<dbReference type="InterPro" id="IPR057135">
    <property type="entry name" value="At4g27190-like_LRR"/>
</dbReference>
<gene>
    <name evidence="3" type="ORF">CIPAW_10G097000</name>
</gene>
<proteinExistence type="predicted"/>
<protein>
    <recommendedName>
        <fullName evidence="2">Disease resistance protein At4g27190-like leucine-rich repeats domain-containing protein</fullName>
    </recommendedName>
</protein>
<dbReference type="PANTHER" id="PTHR36766:SF70">
    <property type="entry name" value="DISEASE RESISTANCE PROTEIN RGA4"/>
    <property type="match status" value="1"/>
</dbReference>
<evidence type="ECO:0000259" key="2">
    <source>
        <dbReference type="Pfam" id="PF23247"/>
    </source>
</evidence>
<dbReference type="GO" id="GO:0006952">
    <property type="term" value="P:defense response"/>
    <property type="evidence" value="ECO:0007669"/>
    <property type="project" value="UniProtKB-KW"/>
</dbReference>
<reference evidence="3" key="1">
    <citation type="submission" date="2020-12" db="EMBL/GenBank/DDBJ databases">
        <title>WGS assembly of Carya illinoinensis cv. Pawnee.</title>
        <authorList>
            <person name="Platts A."/>
            <person name="Shu S."/>
            <person name="Wright S."/>
            <person name="Barry K."/>
            <person name="Edger P."/>
            <person name="Pires J.C."/>
            <person name="Schmutz J."/>
        </authorList>
    </citation>
    <scope>NUCLEOTIDE SEQUENCE</scope>
    <source>
        <tissue evidence="3">Leaf</tissue>
    </source>
</reference>
<dbReference type="Pfam" id="PF23247">
    <property type="entry name" value="LRR_RPS2"/>
    <property type="match status" value="1"/>
</dbReference>
<dbReference type="AlphaFoldDB" id="A0A8T1P4D6"/>